<reference evidence="8 9" key="1">
    <citation type="submission" date="2019-06" db="EMBL/GenBank/DDBJ databases">
        <title>Genomic Encyclopedia of Type Strains, Phase IV (KMG-V): Genome sequencing to study the core and pangenomes of soil and plant-associated prokaryotes.</title>
        <authorList>
            <person name="Whitman W."/>
        </authorList>
    </citation>
    <scope>NUCLEOTIDE SEQUENCE [LARGE SCALE GENOMIC DNA]</scope>
    <source>
        <strain evidence="8 9">BR 11622</strain>
    </source>
</reference>
<evidence type="ECO:0000256" key="1">
    <source>
        <dbReference type="ARBA" id="ARBA00004651"/>
    </source>
</evidence>
<name>A0A560GK28_9PROT</name>
<dbReference type="Pfam" id="PF12696">
    <property type="entry name" value="TraG-D_C"/>
    <property type="match status" value="1"/>
</dbReference>
<protein>
    <submittedName>
        <fullName evidence="8">TraM-binding TraD/TraG-like protein</fullName>
    </submittedName>
</protein>
<dbReference type="Proteomes" id="UP000315751">
    <property type="component" value="Unassembled WGS sequence"/>
</dbReference>
<keyword evidence="5" id="KW-0472">Membrane</keyword>
<keyword evidence="9" id="KW-1185">Reference proteome</keyword>
<dbReference type="AlphaFoldDB" id="A0A560GK28"/>
<keyword evidence="3" id="KW-0812">Transmembrane</keyword>
<keyword evidence="4" id="KW-1133">Transmembrane helix</keyword>
<dbReference type="InterPro" id="IPR027417">
    <property type="entry name" value="P-loop_NTPase"/>
</dbReference>
<feature type="region of interest" description="Disordered" evidence="6">
    <location>
        <begin position="438"/>
        <end position="472"/>
    </location>
</feature>
<gene>
    <name evidence="8" type="ORF">FBZ90_12623</name>
</gene>
<dbReference type="GO" id="GO:0005886">
    <property type="term" value="C:plasma membrane"/>
    <property type="evidence" value="ECO:0007669"/>
    <property type="project" value="UniProtKB-SubCell"/>
</dbReference>
<evidence type="ECO:0000256" key="5">
    <source>
        <dbReference type="ARBA" id="ARBA00023136"/>
    </source>
</evidence>
<comment type="subcellular location">
    <subcellularLocation>
        <location evidence="1">Cell membrane</location>
        <topology evidence="1">Multi-pass membrane protein</topology>
    </subcellularLocation>
</comment>
<accession>A0A560GK28</accession>
<evidence type="ECO:0000256" key="4">
    <source>
        <dbReference type="ARBA" id="ARBA00022989"/>
    </source>
</evidence>
<keyword evidence="2" id="KW-1003">Cell membrane</keyword>
<feature type="compositionally biased region" description="Basic and acidic residues" evidence="6">
    <location>
        <begin position="441"/>
        <end position="472"/>
    </location>
</feature>
<dbReference type="PANTHER" id="PTHR37937">
    <property type="entry name" value="CONJUGATIVE TRANSFER: DNA TRANSPORT"/>
    <property type="match status" value="1"/>
</dbReference>
<evidence type="ECO:0000256" key="6">
    <source>
        <dbReference type="SAM" id="MobiDB-lite"/>
    </source>
</evidence>
<dbReference type="EMBL" id="VITR01000026">
    <property type="protein sequence ID" value="TWB34323.1"/>
    <property type="molecule type" value="Genomic_DNA"/>
</dbReference>
<dbReference type="SUPFAM" id="SSF52540">
    <property type="entry name" value="P-loop containing nucleoside triphosphate hydrolases"/>
    <property type="match status" value="1"/>
</dbReference>
<dbReference type="InterPro" id="IPR051539">
    <property type="entry name" value="T4SS-coupling_protein"/>
</dbReference>
<dbReference type="RefSeq" id="WP_145736534.1">
    <property type="nucleotide sequence ID" value="NZ_VITR01000026.1"/>
</dbReference>
<dbReference type="PANTHER" id="PTHR37937:SF1">
    <property type="entry name" value="CONJUGATIVE TRANSFER: DNA TRANSPORT"/>
    <property type="match status" value="1"/>
</dbReference>
<feature type="domain" description="TraD/TraG TraM recognition site" evidence="7">
    <location>
        <begin position="346"/>
        <end position="452"/>
    </location>
</feature>
<evidence type="ECO:0000256" key="2">
    <source>
        <dbReference type="ARBA" id="ARBA00022475"/>
    </source>
</evidence>
<proteinExistence type="predicted"/>
<evidence type="ECO:0000259" key="7">
    <source>
        <dbReference type="Pfam" id="PF12696"/>
    </source>
</evidence>
<dbReference type="OrthoDB" id="179860at2"/>
<dbReference type="InterPro" id="IPR032689">
    <property type="entry name" value="TraG-D_C"/>
</dbReference>
<dbReference type="CDD" id="cd01127">
    <property type="entry name" value="TrwB_TraG_TraD_VirD4"/>
    <property type="match status" value="1"/>
</dbReference>
<evidence type="ECO:0000313" key="8">
    <source>
        <dbReference type="EMBL" id="TWB34323.1"/>
    </source>
</evidence>
<dbReference type="Gene3D" id="3.40.50.300">
    <property type="entry name" value="P-loop containing nucleotide triphosphate hydrolases"/>
    <property type="match status" value="1"/>
</dbReference>
<comment type="caution">
    <text evidence="8">The sequence shown here is derived from an EMBL/GenBank/DDBJ whole genome shotgun (WGS) entry which is preliminary data.</text>
</comment>
<sequence length="526" mass="57295">MIRKRADDDPKSHPIPYHADLDTPLLEFGKGDIWTIRAAAESVAVFGAPGSGKSSAVGKALGGGAFLPAGMGGLVLCAKVEEANVWRSYAAACGRQDDLVVIDETARHRFNILDYAAATIGKPGFERNLVSLMERMAEAARVADDKGGGGDKEGRYYYDTASRWLGSAFPLLLLAYGTASMKQLYDMVSSAPTSMDEVKKELENITSGKQQGISSFCLQTVYLAGQGLKAKAAKRGVPVGSLPEAGDFDIYADVWTDEIPSADKRERSIVSSILRNLTGAFSTGKLRELFCTDTTVTPEAARDGKIIVIDLPALRFGATGIVAQTVFKYLFGIAMQSKPVTANTRPVFIWADEAQFFISSADDDLLSTARSSKICLVYLTQDLPTYYARIGKDNRDKAEAIISKFGTRIFLSNTSIITNTSASEIIGKEYQEEIIYTTSDSQDRRGGASRHDEQTGFDGGRSRTQGESHTRQQRYEFAVPPDVFSWRLRTGGPGNKFKVDAIVIRNGATWKSNGGKHWLLAEFSQQ</sequence>
<evidence type="ECO:0000256" key="3">
    <source>
        <dbReference type="ARBA" id="ARBA00022692"/>
    </source>
</evidence>
<organism evidence="8 9">
    <name type="scientific">Nitrospirillum amazonense</name>
    <dbReference type="NCBI Taxonomy" id="28077"/>
    <lineage>
        <taxon>Bacteria</taxon>
        <taxon>Pseudomonadati</taxon>
        <taxon>Pseudomonadota</taxon>
        <taxon>Alphaproteobacteria</taxon>
        <taxon>Rhodospirillales</taxon>
        <taxon>Azospirillaceae</taxon>
        <taxon>Nitrospirillum</taxon>
    </lineage>
</organism>
<evidence type="ECO:0000313" key="9">
    <source>
        <dbReference type="Proteomes" id="UP000315751"/>
    </source>
</evidence>